<feature type="transmembrane region" description="Helical" evidence="1">
    <location>
        <begin position="160"/>
        <end position="178"/>
    </location>
</feature>
<comment type="caution">
    <text evidence="2">The sequence shown here is derived from an EMBL/GenBank/DDBJ whole genome shotgun (WGS) entry which is preliminary data.</text>
</comment>
<dbReference type="Proteomes" id="UP001203852">
    <property type="component" value="Unassembled WGS sequence"/>
</dbReference>
<name>A0AAN6IBR6_9EURO</name>
<gene>
    <name evidence="2" type="ORF">EDD36DRAFT_292658</name>
</gene>
<accession>A0AAN6IBR6</accession>
<organism evidence="2 3">
    <name type="scientific">Exophiala viscosa</name>
    <dbReference type="NCBI Taxonomy" id="2486360"/>
    <lineage>
        <taxon>Eukaryota</taxon>
        <taxon>Fungi</taxon>
        <taxon>Dikarya</taxon>
        <taxon>Ascomycota</taxon>
        <taxon>Pezizomycotina</taxon>
        <taxon>Eurotiomycetes</taxon>
        <taxon>Chaetothyriomycetidae</taxon>
        <taxon>Chaetothyriales</taxon>
        <taxon>Herpotrichiellaceae</taxon>
        <taxon>Exophiala</taxon>
    </lineage>
</organism>
<protein>
    <submittedName>
        <fullName evidence="2">Uncharacterized protein</fullName>
    </submittedName>
</protein>
<reference evidence="2" key="1">
    <citation type="journal article" date="2022" name="bioRxiv">
        <title>Deciphering the potential niche of two novel black yeast fungi from a biological soil crust based on their genomes, phenotypes, and melanin regulation.</title>
        <authorList>
            <consortium name="DOE Joint Genome Institute"/>
            <person name="Carr E.C."/>
            <person name="Barton Q."/>
            <person name="Grambo S."/>
            <person name="Sullivan M."/>
            <person name="Renfro C.M."/>
            <person name="Kuo A."/>
            <person name="Pangilinan J."/>
            <person name="Lipzen A."/>
            <person name="Keymanesh K."/>
            <person name="Savage E."/>
            <person name="Barry K."/>
            <person name="Grigoriev I.V."/>
            <person name="Riekhof W.R."/>
            <person name="Harris S.S."/>
        </authorList>
    </citation>
    <scope>NUCLEOTIDE SEQUENCE</scope>
    <source>
        <strain evidence="2">JF 03-4F</strain>
    </source>
</reference>
<keyword evidence="1" id="KW-0812">Transmembrane</keyword>
<keyword evidence="1" id="KW-0472">Membrane</keyword>
<evidence type="ECO:0000313" key="2">
    <source>
        <dbReference type="EMBL" id="KAI1611571.1"/>
    </source>
</evidence>
<dbReference type="AlphaFoldDB" id="A0AAN6IBR6"/>
<evidence type="ECO:0000256" key="1">
    <source>
        <dbReference type="SAM" id="Phobius"/>
    </source>
</evidence>
<keyword evidence="1" id="KW-1133">Transmembrane helix</keyword>
<keyword evidence="3" id="KW-1185">Reference proteome</keyword>
<evidence type="ECO:0000313" key="3">
    <source>
        <dbReference type="Proteomes" id="UP001203852"/>
    </source>
</evidence>
<dbReference type="PANTHER" id="PTHR37849:SF1">
    <property type="entry name" value="YALI0E11605P"/>
    <property type="match status" value="1"/>
</dbReference>
<sequence>MVAELHRPRFLPGPSSGAGGRGWLLPKRLRGFSIQLVENLLLLLLHLTLFACQGANLPDHHLHFRSLDDHCTCSFCTAHNPSIKTNASSTRSASVVDQPSPSIQAAAVMASRLLIPRLSAASRAPVTSFASRSFQTSSRRFAEPVAVPVKRPVGAFRGGLFGFLLGSTLAGASVYYYILEEYKVSNELLTEDIYALQAAVQRIHSYVTELENKVSQIKK</sequence>
<proteinExistence type="predicted"/>
<dbReference type="PANTHER" id="PTHR37849">
    <property type="entry name" value="YALI0E11605P"/>
    <property type="match status" value="1"/>
</dbReference>
<dbReference type="EMBL" id="MU404356">
    <property type="protein sequence ID" value="KAI1611571.1"/>
    <property type="molecule type" value="Genomic_DNA"/>
</dbReference>